<keyword evidence="8" id="KW-1185">Reference proteome</keyword>
<evidence type="ECO:0000256" key="4">
    <source>
        <dbReference type="SAM" id="Phobius"/>
    </source>
</evidence>
<reference evidence="7 8" key="1">
    <citation type="submission" date="2017-06" db="EMBL/GenBank/DDBJ databases">
        <authorList>
            <consortium name="Pathogen Informatics"/>
        </authorList>
    </citation>
    <scope>NUCLEOTIDE SEQUENCE [LARGE SCALE GENOMIC DNA]</scope>
    <source>
        <strain evidence="7 8">NCTC10570</strain>
    </source>
</reference>
<dbReference type="PANTHER" id="PTHR30627">
    <property type="entry name" value="PEPTIDOGLYCAN D,D-TRANSPEPTIDASE"/>
    <property type="match status" value="1"/>
</dbReference>
<gene>
    <name evidence="7" type="primary">ftsI</name>
    <name evidence="7" type="ORF">SAMEA4364220_01938</name>
</gene>
<evidence type="ECO:0000256" key="3">
    <source>
        <dbReference type="ARBA" id="ARBA00023136"/>
    </source>
</evidence>
<dbReference type="Pfam" id="PF03717">
    <property type="entry name" value="PBP_dimer"/>
    <property type="match status" value="1"/>
</dbReference>
<dbReference type="SUPFAM" id="SSF56519">
    <property type="entry name" value="Penicillin binding protein dimerisation domain"/>
    <property type="match status" value="1"/>
</dbReference>
<dbReference type="GO" id="GO:0071555">
    <property type="term" value="P:cell wall organization"/>
    <property type="evidence" value="ECO:0007669"/>
    <property type="project" value="TreeGrafter"/>
</dbReference>
<dbReference type="RefSeq" id="WP_027889091.1">
    <property type="nucleotide sequence ID" value="NZ_LT906446.1"/>
</dbReference>
<keyword evidence="4" id="KW-0812">Transmembrane</keyword>
<keyword evidence="7" id="KW-0328">Glycosyltransferase</keyword>
<dbReference type="Gene3D" id="3.40.710.10">
    <property type="entry name" value="DD-peptidase/beta-lactamase superfamily"/>
    <property type="match status" value="1"/>
</dbReference>
<dbReference type="GO" id="GO:0005886">
    <property type="term" value="C:plasma membrane"/>
    <property type="evidence" value="ECO:0007669"/>
    <property type="project" value="TreeGrafter"/>
</dbReference>
<feature type="transmembrane region" description="Helical" evidence="4">
    <location>
        <begin position="14"/>
        <end position="34"/>
    </location>
</feature>
<dbReference type="PANTHER" id="PTHR30627:SF1">
    <property type="entry name" value="PEPTIDOGLYCAN D,D-TRANSPEPTIDASE FTSI"/>
    <property type="match status" value="1"/>
</dbReference>
<evidence type="ECO:0000313" key="7">
    <source>
        <dbReference type="EMBL" id="SNV04159.1"/>
    </source>
</evidence>
<keyword evidence="3 4" id="KW-0472">Membrane</keyword>
<accession>A0A239U3E4</accession>
<dbReference type="InterPro" id="IPR012338">
    <property type="entry name" value="Beta-lactam/transpept-like"/>
</dbReference>
<dbReference type="Gene3D" id="3.90.1310.10">
    <property type="entry name" value="Penicillin-binding protein 2a (Domain 2)"/>
    <property type="match status" value="1"/>
</dbReference>
<evidence type="ECO:0000256" key="2">
    <source>
        <dbReference type="ARBA" id="ARBA00007171"/>
    </source>
</evidence>
<evidence type="ECO:0000259" key="6">
    <source>
        <dbReference type="Pfam" id="PF03717"/>
    </source>
</evidence>
<dbReference type="InterPro" id="IPR036138">
    <property type="entry name" value="PBP_dimer_sf"/>
</dbReference>
<dbReference type="AlphaFoldDB" id="A0A239U3E4"/>
<sequence length="590" mass="64796">MKVQKNKNKLQNNIIKLFFGVIIAILVLIGRYGWVQLVEGDQMMARLKGQVQEESVLHVPRGTIYDANMKEMAISTMVSSLFVDPNHTENPEQVATDLAPIIGMTKEEILERIGRGGGFVWLKRQMEPEMTNAVKNLIKQKPEYNACLGFRQESKRYYPNDMLAANVLGFVGTDDKGLDGIEQQFDSMIKGEDQEASIFTDALARPILDSVFMINSPVDANCKNIQLTINAQYQFIVEKALDKALVEHGAQSVTAVVMNPQNGEILAMATRPSYDPNYFYKYSPETWKNKAVSDIYEPGSTFKSIVAAAGFQEKIVSPSDIFVDPGRIEVSGRVIQNWTGDSFGTVTFLDVVKNSINTGFAELGLKLGGERLMNYARKFGFGERTGIELPGEEPGILFDPKDMVASDVATSSIGQSIAVTPLQMVTAMSAIANDGVLLKPHIVKAIYNADGSVYQQMEKEEVRRCIDSDVDKTLKSVLEQVVSTGGGSKASIEGYNIAGKTGTAQKIDMVHGGYMPGHYIASFCGFGPVENPQFTVLVVINDPGTDNYYGGQIAAPIAHDIFVQLFRYANVKPINGNQSLIDELNKTDAQ</sequence>
<keyword evidence="4" id="KW-1133">Transmembrane helix</keyword>
<protein>
    <submittedName>
        <fullName evidence="7">Peptidoglycan synthase FtsI</fullName>
        <ecNumber evidence="7">2.4.1.129</ecNumber>
    </submittedName>
</protein>
<dbReference type="Gene3D" id="1.10.150.770">
    <property type="match status" value="1"/>
</dbReference>
<evidence type="ECO:0000259" key="5">
    <source>
        <dbReference type="Pfam" id="PF00905"/>
    </source>
</evidence>
<comment type="subcellular location">
    <subcellularLocation>
        <location evidence="1">Membrane</location>
    </subcellularLocation>
</comment>
<dbReference type="InterPro" id="IPR005311">
    <property type="entry name" value="PBP_dimer"/>
</dbReference>
<organism evidence="7 8">
    <name type="scientific">Megamonas hypermegale</name>
    <dbReference type="NCBI Taxonomy" id="158847"/>
    <lineage>
        <taxon>Bacteria</taxon>
        <taxon>Bacillati</taxon>
        <taxon>Bacillota</taxon>
        <taxon>Negativicutes</taxon>
        <taxon>Selenomonadales</taxon>
        <taxon>Selenomonadaceae</taxon>
        <taxon>Megamonas</taxon>
    </lineage>
</organism>
<dbReference type="Proteomes" id="UP000215383">
    <property type="component" value="Chromosome 1"/>
</dbReference>
<proteinExistence type="inferred from homology"/>
<name>A0A239U3E4_9FIRM</name>
<dbReference type="SUPFAM" id="SSF56601">
    <property type="entry name" value="beta-lactamase/transpeptidase-like"/>
    <property type="match status" value="1"/>
</dbReference>
<keyword evidence="7" id="KW-0808">Transferase</keyword>
<dbReference type="Gene3D" id="3.30.450.330">
    <property type="match status" value="1"/>
</dbReference>
<dbReference type="eggNOG" id="COG0768">
    <property type="taxonomic scope" value="Bacteria"/>
</dbReference>
<dbReference type="InterPro" id="IPR001460">
    <property type="entry name" value="PCN-bd_Tpept"/>
</dbReference>
<dbReference type="GeneID" id="78507925"/>
<dbReference type="InterPro" id="IPR050515">
    <property type="entry name" value="Beta-lactam/transpept"/>
</dbReference>
<comment type="similarity">
    <text evidence="2">Belongs to the transpeptidase family.</text>
</comment>
<evidence type="ECO:0000313" key="8">
    <source>
        <dbReference type="Proteomes" id="UP000215383"/>
    </source>
</evidence>
<dbReference type="GO" id="GO:0016757">
    <property type="term" value="F:glycosyltransferase activity"/>
    <property type="evidence" value="ECO:0007669"/>
    <property type="project" value="UniProtKB-KW"/>
</dbReference>
<dbReference type="EMBL" id="LT906446">
    <property type="protein sequence ID" value="SNV04159.1"/>
    <property type="molecule type" value="Genomic_DNA"/>
</dbReference>
<feature type="domain" description="Penicillin-binding protein transpeptidase" evidence="5">
    <location>
        <begin position="254"/>
        <end position="562"/>
    </location>
</feature>
<dbReference type="Pfam" id="PF00905">
    <property type="entry name" value="Transpeptidase"/>
    <property type="match status" value="1"/>
</dbReference>
<dbReference type="GO" id="GO:0008658">
    <property type="term" value="F:penicillin binding"/>
    <property type="evidence" value="ECO:0007669"/>
    <property type="project" value="InterPro"/>
</dbReference>
<evidence type="ECO:0000256" key="1">
    <source>
        <dbReference type="ARBA" id="ARBA00004370"/>
    </source>
</evidence>
<feature type="domain" description="Penicillin-binding protein dimerisation" evidence="6">
    <location>
        <begin position="59"/>
        <end position="207"/>
    </location>
</feature>
<dbReference type="EC" id="2.4.1.129" evidence="7"/>